<accession>A0A8H3PIA5</accession>
<dbReference type="GO" id="GO:0016020">
    <property type="term" value="C:membrane"/>
    <property type="evidence" value="ECO:0007669"/>
    <property type="project" value="UniProtKB-SubCell"/>
</dbReference>
<keyword evidence="3 5" id="KW-1133">Transmembrane helix</keyword>
<feature type="domain" description="MARVEL" evidence="6">
    <location>
        <begin position="10"/>
        <end position="172"/>
    </location>
</feature>
<feature type="transmembrane region" description="Helical" evidence="5">
    <location>
        <begin position="45"/>
        <end position="64"/>
    </location>
</feature>
<feature type="transmembrane region" description="Helical" evidence="5">
    <location>
        <begin position="152"/>
        <end position="174"/>
    </location>
</feature>
<evidence type="ECO:0000256" key="2">
    <source>
        <dbReference type="ARBA" id="ARBA00022692"/>
    </source>
</evidence>
<name>A0A8H3PIA5_9LECA</name>
<evidence type="ECO:0000256" key="4">
    <source>
        <dbReference type="ARBA" id="ARBA00023136"/>
    </source>
</evidence>
<reference evidence="7" key="1">
    <citation type="submission" date="2021-03" db="EMBL/GenBank/DDBJ databases">
        <authorList>
            <person name="Tagirdzhanova G."/>
        </authorList>
    </citation>
    <scope>NUCLEOTIDE SEQUENCE</scope>
</reference>
<comment type="caution">
    <text evidence="7">The sequence shown here is derived from an EMBL/GenBank/DDBJ whole genome shotgun (WGS) entry which is preliminary data.</text>
</comment>
<keyword evidence="4 5" id="KW-0472">Membrane</keyword>
<dbReference type="AlphaFoldDB" id="A0A8H3PIA5"/>
<organism evidence="7 8">
    <name type="scientific">Imshaugia aleurites</name>
    <dbReference type="NCBI Taxonomy" id="172621"/>
    <lineage>
        <taxon>Eukaryota</taxon>
        <taxon>Fungi</taxon>
        <taxon>Dikarya</taxon>
        <taxon>Ascomycota</taxon>
        <taxon>Pezizomycotina</taxon>
        <taxon>Lecanoromycetes</taxon>
        <taxon>OSLEUM clade</taxon>
        <taxon>Lecanoromycetidae</taxon>
        <taxon>Lecanorales</taxon>
        <taxon>Lecanorineae</taxon>
        <taxon>Parmeliaceae</taxon>
        <taxon>Imshaugia</taxon>
    </lineage>
</organism>
<evidence type="ECO:0000259" key="6">
    <source>
        <dbReference type="Pfam" id="PF01284"/>
    </source>
</evidence>
<protein>
    <recommendedName>
        <fullName evidence="6">MARVEL domain-containing protein</fullName>
    </recommendedName>
</protein>
<proteinExistence type="predicted"/>
<evidence type="ECO:0000256" key="5">
    <source>
        <dbReference type="SAM" id="Phobius"/>
    </source>
</evidence>
<evidence type="ECO:0000256" key="3">
    <source>
        <dbReference type="ARBA" id="ARBA00022989"/>
    </source>
</evidence>
<dbReference type="InterPro" id="IPR008253">
    <property type="entry name" value="Marvel"/>
</dbReference>
<gene>
    <name evidence="7" type="ORF">IMSHALPRED_002226</name>
</gene>
<dbReference type="Pfam" id="PF01284">
    <property type="entry name" value="MARVEL"/>
    <property type="match status" value="1"/>
</dbReference>
<evidence type="ECO:0000313" key="8">
    <source>
        <dbReference type="Proteomes" id="UP000664534"/>
    </source>
</evidence>
<evidence type="ECO:0000256" key="1">
    <source>
        <dbReference type="ARBA" id="ARBA00004141"/>
    </source>
</evidence>
<dbReference type="OrthoDB" id="5294178at2759"/>
<keyword evidence="2 5" id="KW-0812">Transmembrane</keyword>
<keyword evidence="8" id="KW-1185">Reference proteome</keyword>
<feature type="transmembrane region" description="Helical" evidence="5">
    <location>
        <begin position="12"/>
        <end position="33"/>
    </location>
</feature>
<feature type="transmembrane region" description="Helical" evidence="5">
    <location>
        <begin position="85"/>
        <end position="103"/>
    </location>
</feature>
<dbReference type="EMBL" id="CAJPDT010000138">
    <property type="protein sequence ID" value="CAF9940924.1"/>
    <property type="molecule type" value="Genomic_DNA"/>
</dbReference>
<evidence type="ECO:0000313" key="7">
    <source>
        <dbReference type="EMBL" id="CAF9940924.1"/>
    </source>
</evidence>
<comment type="subcellular location">
    <subcellularLocation>
        <location evidence="1">Membrane</location>
        <topology evidence="1">Multi-pass membrane protein</topology>
    </subcellularLocation>
</comment>
<dbReference type="Proteomes" id="UP000664534">
    <property type="component" value="Unassembled WGS sequence"/>
</dbReference>
<sequence>MSILSNPRALYFTRISQLLFGVGFLILICYSGVHRGWWTSIDGPLAVGVIASIFTFALTLHNLITHHMNNNPFSGGSSIRTMLRLAAEAVVFLLWIATAVLMLRPKGGCPEPDKTTGYPVHDVQNADGQKVNICATSEKSFFQWTDQPRTEWNVAVAFDFVEIVTFILSALLVFKDDRASKVSGGTSYA</sequence>